<reference evidence="6" key="1">
    <citation type="submission" date="2023-03" db="EMBL/GenBank/DDBJ databases">
        <title>Massive genome expansion in bonnet fungi (Mycena s.s.) driven by repeated elements and novel gene families across ecological guilds.</title>
        <authorList>
            <consortium name="Lawrence Berkeley National Laboratory"/>
            <person name="Harder C.B."/>
            <person name="Miyauchi S."/>
            <person name="Viragh M."/>
            <person name="Kuo A."/>
            <person name="Thoen E."/>
            <person name="Andreopoulos B."/>
            <person name="Lu D."/>
            <person name="Skrede I."/>
            <person name="Drula E."/>
            <person name="Henrissat B."/>
            <person name="Morin E."/>
            <person name="Kohler A."/>
            <person name="Barry K."/>
            <person name="LaButti K."/>
            <person name="Morin E."/>
            <person name="Salamov A."/>
            <person name="Lipzen A."/>
            <person name="Mereny Z."/>
            <person name="Hegedus B."/>
            <person name="Baldrian P."/>
            <person name="Stursova M."/>
            <person name="Weitz H."/>
            <person name="Taylor A."/>
            <person name="Grigoriev I.V."/>
            <person name="Nagy L.G."/>
            <person name="Martin F."/>
            <person name="Kauserud H."/>
        </authorList>
    </citation>
    <scope>NUCLEOTIDE SEQUENCE</scope>
    <source>
        <strain evidence="6">CBHHK067</strain>
    </source>
</reference>
<evidence type="ECO:0000256" key="2">
    <source>
        <dbReference type="ARBA" id="ARBA00022989"/>
    </source>
</evidence>
<evidence type="ECO:0000256" key="4">
    <source>
        <dbReference type="SAM" id="MobiDB-lite"/>
    </source>
</evidence>
<feature type="region of interest" description="Disordered" evidence="4">
    <location>
        <begin position="25"/>
        <end position="102"/>
    </location>
</feature>
<dbReference type="PANTHER" id="PTHR28263:SF1">
    <property type="entry name" value="GOLGI TO ER TRAFFIC PROTEIN 2"/>
    <property type="match status" value="1"/>
</dbReference>
<organism evidence="6 7">
    <name type="scientific">Mycena rosella</name>
    <name type="common">Pink bonnet</name>
    <name type="synonym">Agaricus rosellus</name>
    <dbReference type="NCBI Taxonomy" id="1033263"/>
    <lineage>
        <taxon>Eukaryota</taxon>
        <taxon>Fungi</taxon>
        <taxon>Dikarya</taxon>
        <taxon>Basidiomycota</taxon>
        <taxon>Agaricomycotina</taxon>
        <taxon>Agaricomycetes</taxon>
        <taxon>Agaricomycetidae</taxon>
        <taxon>Agaricales</taxon>
        <taxon>Marasmiineae</taxon>
        <taxon>Mycenaceae</taxon>
        <taxon>Mycena</taxon>
    </lineage>
</organism>
<dbReference type="InterPro" id="IPR028143">
    <property type="entry name" value="Get2/sif1"/>
</dbReference>
<gene>
    <name evidence="6" type="ORF">B0H17DRAFT_1172691</name>
</gene>
<proteinExistence type="predicted"/>
<keyword evidence="1 5" id="KW-0812">Transmembrane</keyword>
<dbReference type="GO" id="GO:0006890">
    <property type="term" value="P:retrograde vesicle-mediated transport, Golgi to endoplasmic reticulum"/>
    <property type="evidence" value="ECO:0007669"/>
    <property type="project" value="TreeGrafter"/>
</dbReference>
<feature type="transmembrane region" description="Helical" evidence="5">
    <location>
        <begin position="274"/>
        <end position="295"/>
    </location>
</feature>
<accession>A0AAD7BR27</accession>
<dbReference type="Pfam" id="PF08690">
    <property type="entry name" value="GET2"/>
    <property type="match status" value="1"/>
</dbReference>
<protein>
    <submittedName>
        <fullName evidence="6">Uncharacterized protein</fullName>
    </submittedName>
</protein>
<keyword evidence="3 5" id="KW-0472">Membrane</keyword>
<evidence type="ECO:0000256" key="3">
    <source>
        <dbReference type="ARBA" id="ARBA00023136"/>
    </source>
</evidence>
<keyword evidence="7" id="KW-1185">Reference proteome</keyword>
<evidence type="ECO:0000256" key="5">
    <source>
        <dbReference type="SAM" id="Phobius"/>
    </source>
</evidence>
<feature type="transmembrane region" description="Helical" evidence="5">
    <location>
        <begin position="315"/>
        <end position="333"/>
    </location>
</feature>
<comment type="caution">
    <text evidence="6">The sequence shown here is derived from an EMBL/GenBank/DDBJ whole genome shotgun (WGS) entry which is preliminary data.</text>
</comment>
<sequence>MSAAARAEARRKAILSRGTDRLAKLTTSGRGEDSAVYAPAAAADPPLPSFAPTTTTATASANGGGEVPPRVRSRVPSRANAGAAGQANASEANPFGMPDPSAWSAEQQTQFLQALMGGGPPPAGGAGEAGPFGAGNNPFAALMGPGMGAGAGAGMGMGGGMGNGNGGGSPFAQMGAGAEGENPFAGMGMGENNPFAAMMGAAGAGGPGVGMGKAPEVAAPKTRAQRLMPALHLVAVWALLAFFVVVREPAGAGADERGGAWRWRQLAGDAQGRLAGLAGAWSVQAVPFFWAFVTLELALHSLRIFSGFDAFRPPMLLALALPHLPPPIPAVIVHGMKYLQMGSLFLDDVAAVVVGIGLVIWFATWRAA</sequence>
<keyword evidence="2 5" id="KW-1133">Transmembrane helix</keyword>
<feature type="compositionally biased region" description="Low complexity" evidence="4">
    <location>
        <begin position="35"/>
        <end position="93"/>
    </location>
</feature>
<evidence type="ECO:0000313" key="7">
    <source>
        <dbReference type="Proteomes" id="UP001221757"/>
    </source>
</evidence>
<dbReference type="PANTHER" id="PTHR28263">
    <property type="entry name" value="GOLGI TO ER TRAFFIC PROTEIN 2"/>
    <property type="match status" value="1"/>
</dbReference>
<dbReference type="EMBL" id="JARKIE010000561">
    <property type="protein sequence ID" value="KAJ7628058.1"/>
    <property type="molecule type" value="Genomic_DNA"/>
</dbReference>
<name>A0AAD7BR27_MYCRO</name>
<feature type="transmembrane region" description="Helical" evidence="5">
    <location>
        <begin position="345"/>
        <end position="365"/>
    </location>
</feature>
<dbReference type="AlphaFoldDB" id="A0AAD7BR27"/>
<evidence type="ECO:0000313" key="6">
    <source>
        <dbReference type="EMBL" id="KAJ7628058.1"/>
    </source>
</evidence>
<evidence type="ECO:0000256" key="1">
    <source>
        <dbReference type="ARBA" id="ARBA00022692"/>
    </source>
</evidence>
<feature type="transmembrane region" description="Helical" evidence="5">
    <location>
        <begin position="227"/>
        <end position="246"/>
    </location>
</feature>
<dbReference type="Proteomes" id="UP001221757">
    <property type="component" value="Unassembled WGS sequence"/>
</dbReference>